<dbReference type="InterPro" id="IPR002938">
    <property type="entry name" value="FAD-bd"/>
</dbReference>
<dbReference type="Gene3D" id="3.50.50.60">
    <property type="entry name" value="FAD/NAD(P)-binding domain"/>
    <property type="match status" value="1"/>
</dbReference>
<feature type="domain" description="FAD-binding" evidence="7">
    <location>
        <begin position="9"/>
        <end position="172"/>
    </location>
</feature>
<keyword evidence="6" id="KW-0560">Oxidoreductase</keyword>
<dbReference type="GeneID" id="70131196"/>
<keyword evidence="8" id="KW-0503">Monooxygenase</keyword>
<name>A0A9P8UUH7_9PEZI</name>
<comment type="similarity">
    <text evidence="3">Belongs to the paxM FAD-dependent monooxygenase family.</text>
</comment>
<dbReference type="InterPro" id="IPR036188">
    <property type="entry name" value="FAD/NAD-bd_sf"/>
</dbReference>
<dbReference type="RefSeq" id="XP_045962697.1">
    <property type="nucleotide sequence ID" value="XM_046102304.1"/>
</dbReference>
<dbReference type="PANTHER" id="PTHR47356">
    <property type="entry name" value="FAD-DEPENDENT MONOOXYGENASE ASQG-RELATED"/>
    <property type="match status" value="1"/>
</dbReference>
<dbReference type="EMBL" id="JAGPXC010000002">
    <property type="protein sequence ID" value="KAH6658463.1"/>
    <property type="molecule type" value="Genomic_DNA"/>
</dbReference>
<evidence type="ECO:0000256" key="5">
    <source>
        <dbReference type="ARBA" id="ARBA00022827"/>
    </source>
</evidence>
<dbReference type="GO" id="GO:0004497">
    <property type="term" value="F:monooxygenase activity"/>
    <property type="evidence" value="ECO:0007669"/>
    <property type="project" value="UniProtKB-KW"/>
</dbReference>
<evidence type="ECO:0000313" key="8">
    <source>
        <dbReference type="EMBL" id="KAH6658463.1"/>
    </source>
</evidence>
<keyword evidence="4" id="KW-0285">Flavoprotein</keyword>
<dbReference type="AlphaFoldDB" id="A0A9P8UUH7"/>
<comment type="pathway">
    <text evidence="2">Secondary metabolite biosynthesis.</text>
</comment>
<protein>
    <submittedName>
        <fullName evidence="8">Monooxygenase</fullName>
    </submittedName>
</protein>
<gene>
    <name evidence="8" type="ORF">BKA67DRAFT_558124</name>
</gene>
<comment type="cofactor">
    <cofactor evidence="1">
        <name>FAD</name>
        <dbReference type="ChEBI" id="CHEBI:57692"/>
    </cofactor>
</comment>
<keyword evidence="5" id="KW-0274">FAD</keyword>
<dbReference type="Pfam" id="PF01494">
    <property type="entry name" value="FAD_binding_3"/>
    <property type="match status" value="2"/>
</dbReference>
<dbReference type="InterPro" id="IPR050562">
    <property type="entry name" value="FAD_mOase_fung"/>
</dbReference>
<evidence type="ECO:0000256" key="4">
    <source>
        <dbReference type="ARBA" id="ARBA00022630"/>
    </source>
</evidence>
<dbReference type="SUPFAM" id="SSF51905">
    <property type="entry name" value="FAD/NAD(P)-binding domain"/>
    <property type="match status" value="1"/>
</dbReference>
<evidence type="ECO:0000256" key="2">
    <source>
        <dbReference type="ARBA" id="ARBA00005179"/>
    </source>
</evidence>
<dbReference type="OrthoDB" id="10029326at2759"/>
<dbReference type="PRINTS" id="PR00420">
    <property type="entry name" value="RNGMNOXGNASE"/>
</dbReference>
<keyword evidence="9" id="KW-1185">Reference proteome</keyword>
<dbReference type="Proteomes" id="UP000758603">
    <property type="component" value="Unassembled WGS sequence"/>
</dbReference>
<dbReference type="GO" id="GO:0071949">
    <property type="term" value="F:FAD binding"/>
    <property type="evidence" value="ECO:0007669"/>
    <property type="project" value="InterPro"/>
</dbReference>
<reference evidence="8" key="1">
    <citation type="journal article" date="2021" name="Nat. Commun.">
        <title>Genetic determinants of endophytism in the Arabidopsis root mycobiome.</title>
        <authorList>
            <person name="Mesny F."/>
            <person name="Miyauchi S."/>
            <person name="Thiergart T."/>
            <person name="Pickel B."/>
            <person name="Atanasova L."/>
            <person name="Karlsson M."/>
            <person name="Huettel B."/>
            <person name="Barry K.W."/>
            <person name="Haridas S."/>
            <person name="Chen C."/>
            <person name="Bauer D."/>
            <person name="Andreopoulos W."/>
            <person name="Pangilinan J."/>
            <person name="LaButti K."/>
            <person name="Riley R."/>
            <person name="Lipzen A."/>
            <person name="Clum A."/>
            <person name="Drula E."/>
            <person name="Henrissat B."/>
            <person name="Kohler A."/>
            <person name="Grigoriev I.V."/>
            <person name="Martin F.M."/>
            <person name="Hacquard S."/>
        </authorList>
    </citation>
    <scope>NUCLEOTIDE SEQUENCE</scope>
    <source>
        <strain evidence="8">MPI-SDFR-AT-0073</strain>
    </source>
</reference>
<evidence type="ECO:0000256" key="6">
    <source>
        <dbReference type="ARBA" id="ARBA00023002"/>
    </source>
</evidence>
<evidence type="ECO:0000259" key="7">
    <source>
        <dbReference type="Pfam" id="PF01494"/>
    </source>
</evidence>
<organism evidence="8 9">
    <name type="scientific">Truncatella angustata</name>
    <dbReference type="NCBI Taxonomy" id="152316"/>
    <lineage>
        <taxon>Eukaryota</taxon>
        <taxon>Fungi</taxon>
        <taxon>Dikarya</taxon>
        <taxon>Ascomycota</taxon>
        <taxon>Pezizomycotina</taxon>
        <taxon>Sordariomycetes</taxon>
        <taxon>Xylariomycetidae</taxon>
        <taxon>Amphisphaeriales</taxon>
        <taxon>Sporocadaceae</taxon>
        <taxon>Truncatella</taxon>
    </lineage>
</organism>
<evidence type="ECO:0000313" key="9">
    <source>
        <dbReference type="Proteomes" id="UP000758603"/>
    </source>
</evidence>
<dbReference type="PANTHER" id="PTHR47356:SF2">
    <property type="entry name" value="FAD-BINDING DOMAIN-CONTAINING PROTEIN-RELATED"/>
    <property type="match status" value="1"/>
</dbReference>
<proteinExistence type="inferred from homology"/>
<evidence type="ECO:0000256" key="3">
    <source>
        <dbReference type="ARBA" id="ARBA00007992"/>
    </source>
</evidence>
<feature type="domain" description="FAD-binding" evidence="7">
    <location>
        <begin position="295"/>
        <end position="364"/>
    </location>
</feature>
<evidence type="ECO:0000256" key="1">
    <source>
        <dbReference type="ARBA" id="ARBA00001974"/>
    </source>
</evidence>
<sequence>MDQPVPFRAVIVGGGLVGLTAAHIFSKVGIDFVVLEKHDTVLASRGTSLALWPQTFRLFDQLGLLEAVKPILDHINEGVVLSAENGRIRRKDNTTELVERNHGYGIRFMDRPQMIEFLYDSLPNTAKSCILLTKKVVDIEILEEKVNVICDDGSSHGGSIVIGADGVRSHIRLLSQALRACCEPKELPQAQLTPYTTTYRLYFADIPLLPGLAPNTRYDSIHQGVCTQIINGTSKGCFGIYEKLDTPTSTSARYTQAHKAAMLKRWGHLYVAPEWTVSEVNDNCTGDSGLIDLEEGLIEQWSYKRIVLVGDAIRKLEPHAGLGYNSGVTDLVVLMNSLRRLLLKDKYPGTPALEELFKSYQDARMKDTLQMIEISMESARLLAWLDWKHMVIGKYALTLLPLTGLIIKKTISPLISQTPVLEWLEERSLPKSLVKWKYHPVQQGD</sequence>
<comment type="caution">
    <text evidence="8">The sequence shown here is derived from an EMBL/GenBank/DDBJ whole genome shotgun (WGS) entry which is preliminary data.</text>
</comment>
<accession>A0A9P8UUH7</accession>